<dbReference type="AlphaFoldDB" id="A0A853INA6"/>
<dbReference type="Gene3D" id="3.40.50.300">
    <property type="entry name" value="P-loop containing nucleotide triphosphate hydrolases"/>
    <property type="match status" value="1"/>
</dbReference>
<dbReference type="RefSeq" id="WP_180550467.1">
    <property type="nucleotide sequence ID" value="NZ_JACCKX010000001.1"/>
</dbReference>
<protein>
    <submittedName>
        <fullName evidence="1">AAA family ATPase</fullName>
    </submittedName>
</protein>
<evidence type="ECO:0000313" key="1">
    <source>
        <dbReference type="EMBL" id="NZA02103.1"/>
    </source>
</evidence>
<comment type="caution">
    <text evidence="1">The sequence shown here is derived from an EMBL/GenBank/DDBJ whole genome shotgun (WGS) entry which is preliminary data.</text>
</comment>
<name>A0A853INA6_9BURK</name>
<dbReference type="PANTHER" id="PTHR39206">
    <property type="entry name" value="SLL8004 PROTEIN"/>
    <property type="match status" value="1"/>
</dbReference>
<proteinExistence type="predicted"/>
<accession>A0A853INA6</accession>
<sequence>MPTRPVLYVLAGVNGAGKSSIGGHLLTRAGLAWFNPDRFARELIAATGMDQTAANAAAWQEGMRRLDEAVAAGRSFAFETTLGGRSVAARLQGAASTHDVLVWFCGLASPELHLARVQARVAAGGHDIPEAKIRERWNASVANLIALLPHLAEVRLFDNSASVPPGEAVPDPVPVAVIQRGRLAWPAPDAPAQLAATPDWAKPVLEAALQL</sequence>
<dbReference type="Pfam" id="PF13671">
    <property type="entry name" value="AAA_33"/>
    <property type="match status" value="1"/>
</dbReference>
<keyword evidence="2" id="KW-1185">Reference proteome</keyword>
<reference evidence="1 2" key="1">
    <citation type="submission" date="2020-07" db="EMBL/GenBank/DDBJ databases">
        <authorList>
            <person name="Maaloum M."/>
        </authorList>
    </citation>
    <scope>NUCLEOTIDE SEQUENCE [LARGE SCALE GENOMIC DNA]</scope>
    <source>
        <strain evidence="1 2">GCS-AN-3</strain>
    </source>
</reference>
<evidence type="ECO:0000313" key="2">
    <source>
        <dbReference type="Proteomes" id="UP000589716"/>
    </source>
</evidence>
<dbReference type="Proteomes" id="UP000589716">
    <property type="component" value="Unassembled WGS sequence"/>
</dbReference>
<dbReference type="InterPro" id="IPR027417">
    <property type="entry name" value="P-loop_NTPase"/>
</dbReference>
<gene>
    <name evidence="1" type="ORF">H0I39_10710</name>
</gene>
<dbReference type="PANTHER" id="PTHR39206:SF1">
    <property type="entry name" value="SLL8004 PROTEIN"/>
    <property type="match status" value="1"/>
</dbReference>
<dbReference type="EMBL" id="JACCKX010000001">
    <property type="protein sequence ID" value="NZA02103.1"/>
    <property type="molecule type" value="Genomic_DNA"/>
</dbReference>
<dbReference type="SUPFAM" id="SSF52540">
    <property type="entry name" value="P-loop containing nucleoside triphosphate hydrolases"/>
    <property type="match status" value="1"/>
</dbReference>
<organism evidence="1 2">
    <name type="scientific">Ottowia beijingensis</name>
    <dbReference type="NCBI Taxonomy" id="1207057"/>
    <lineage>
        <taxon>Bacteria</taxon>
        <taxon>Pseudomonadati</taxon>
        <taxon>Pseudomonadota</taxon>
        <taxon>Betaproteobacteria</taxon>
        <taxon>Burkholderiales</taxon>
        <taxon>Comamonadaceae</taxon>
        <taxon>Ottowia</taxon>
    </lineage>
</organism>